<protein>
    <recommendedName>
        <fullName evidence="3">Tautomerase enzyme</fullName>
    </recommendedName>
</protein>
<reference evidence="1 2" key="1">
    <citation type="submission" date="2016-10" db="EMBL/GenBank/DDBJ databases">
        <authorList>
            <person name="de Groot N.N."/>
        </authorList>
    </citation>
    <scope>NUCLEOTIDE SEQUENCE [LARGE SCALE GENOMIC DNA]</scope>
    <source>
        <strain evidence="1 2">CGMCC 1.3702</strain>
    </source>
</reference>
<dbReference type="RefSeq" id="WP_090241199.1">
    <property type="nucleotide sequence ID" value="NZ_FOJW01000019.1"/>
</dbReference>
<sequence length="112" mass="13150">MPIAFFHASKDLKISKKQCERMLEDWATAASVGKEYCTINVVENIMQVGANYKLMVKLYLPSLWEENNVREIQRFLFQSIYDQLEIEKEDIFIMTSIIQSGHVMDKGKLEIW</sequence>
<dbReference type="OrthoDB" id="1495423at2"/>
<dbReference type="EMBL" id="FOJW01000019">
    <property type="protein sequence ID" value="SFB36529.1"/>
    <property type="molecule type" value="Genomic_DNA"/>
</dbReference>
<evidence type="ECO:0008006" key="3">
    <source>
        <dbReference type="Google" id="ProtNLM"/>
    </source>
</evidence>
<evidence type="ECO:0000313" key="1">
    <source>
        <dbReference type="EMBL" id="SFB36529.1"/>
    </source>
</evidence>
<dbReference type="STRING" id="237679.SAMN04488072_11964"/>
<evidence type="ECO:0000313" key="2">
    <source>
        <dbReference type="Proteomes" id="UP000198642"/>
    </source>
</evidence>
<gene>
    <name evidence="1" type="ORF">SAMN04488072_11964</name>
</gene>
<accession>A0A1I1AET9</accession>
<dbReference type="Proteomes" id="UP000198642">
    <property type="component" value="Unassembled WGS sequence"/>
</dbReference>
<name>A0A1I1AET9_9BACI</name>
<organism evidence="1 2">
    <name type="scientific">Lentibacillus halodurans</name>
    <dbReference type="NCBI Taxonomy" id="237679"/>
    <lineage>
        <taxon>Bacteria</taxon>
        <taxon>Bacillati</taxon>
        <taxon>Bacillota</taxon>
        <taxon>Bacilli</taxon>
        <taxon>Bacillales</taxon>
        <taxon>Bacillaceae</taxon>
        <taxon>Lentibacillus</taxon>
    </lineage>
</organism>
<keyword evidence="2" id="KW-1185">Reference proteome</keyword>
<proteinExistence type="predicted"/>
<dbReference type="AlphaFoldDB" id="A0A1I1AET9"/>